<dbReference type="OrthoDB" id="9796517at2"/>
<proteinExistence type="predicted"/>
<accession>A0A370G477</accession>
<dbReference type="EMBL" id="QQAW01000003">
    <property type="protein sequence ID" value="RDI38598.1"/>
    <property type="molecule type" value="Genomic_DNA"/>
</dbReference>
<reference evidence="2 3" key="1">
    <citation type="submission" date="2018-07" db="EMBL/GenBank/DDBJ databases">
        <title>Genomic Encyclopedia of Type Strains, Phase IV (KMG-IV): sequencing the most valuable type-strain genomes for metagenomic binning, comparative biology and taxonomic classification.</title>
        <authorList>
            <person name="Goeker M."/>
        </authorList>
    </citation>
    <scope>NUCLEOTIDE SEQUENCE [LARGE SCALE GENOMIC DNA]</scope>
    <source>
        <strain evidence="2 3">DSM 5603</strain>
    </source>
</reference>
<evidence type="ECO:0000313" key="4">
    <source>
        <dbReference type="Proteomes" id="UP000562982"/>
    </source>
</evidence>
<dbReference type="Gene3D" id="2.70.98.10">
    <property type="match status" value="1"/>
</dbReference>
<name>A0A370G477_GLULI</name>
<reference evidence="1 4" key="2">
    <citation type="submission" date="2020-04" db="EMBL/GenBank/DDBJ databases">
        <title>Description of novel Gluconacetobacter.</title>
        <authorList>
            <person name="Sombolestani A."/>
        </authorList>
    </citation>
    <scope>NUCLEOTIDE SEQUENCE [LARGE SCALE GENOMIC DNA]</scope>
    <source>
        <strain evidence="1 4">LMG 1382</strain>
    </source>
</reference>
<comment type="caution">
    <text evidence="2">The sequence shown here is derived from an EMBL/GenBank/DDBJ whole genome shotgun (WGS) entry which is preliminary data.</text>
</comment>
<dbReference type="GO" id="GO:0030246">
    <property type="term" value="F:carbohydrate binding"/>
    <property type="evidence" value="ECO:0007669"/>
    <property type="project" value="InterPro"/>
</dbReference>
<dbReference type="InterPro" id="IPR014718">
    <property type="entry name" value="GH-type_carb-bd"/>
</dbReference>
<protein>
    <submittedName>
        <fullName evidence="2">Aldose 1-epimerase</fullName>
    </submittedName>
</protein>
<dbReference type="Proteomes" id="UP000254958">
    <property type="component" value="Unassembled WGS sequence"/>
</dbReference>
<dbReference type="CDD" id="cd09021">
    <property type="entry name" value="Aldose_epim_Ec_YphB"/>
    <property type="match status" value="1"/>
</dbReference>
<evidence type="ECO:0000313" key="2">
    <source>
        <dbReference type="EMBL" id="RDI38598.1"/>
    </source>
</evidence>
<keyword evidence="3" id="KW-1185">Reference proteome</keyword>
<dbReference type="RefSeq" id="WP_114726760.1">
    <property type="nucleotide sequence ID" value="NZ_BJMI01000005.1"/>
</dbReference>
<evidence type="ECO:0000313" key="1">
    <source>
        <dbReference type="EMBL" id="MBB2186066.1"/>
    </source>
</evidence>
<organism evidence="2 3">
    <name type="scientific">Gluconacetobacter liquefaciens</name>
    <name type="common">Acetobacter liquefaciens</name>
    <dbReference type="NCBI Taxonomy" id="89584"/>
    <lineage>
        <taxon>Bacteria</taxon>
        <taxon>Pseudomonadati</taxon>
        <taxon>Pseudomonadota</taxon>
        <taxon>Alphaproteobacteria</taxon>
        <taxon>Acetobacterales</taxon>
        <taxon>Acetobacteraceae</taxon>
        <taxon>Gluconacetobacter</taxon>
    </lineage>
</organism>
<gene>
    <name evidence="2" type="ORF">C7453_10358</name>
    <name evidence="1" type="ORF">HLH32_06645</name>
</gene>
<dbReference type="GO" id="GO:0016853">
    <property type="term" value="F:isomerase activity"/>
    <property type="evidence" value="ECO:0007669"/>
    <property type="project" value="InterPro"/>
</dbReference>
<dbReference type="AlphaFoldDB" id="A0A370G477"/>
<dbReference type="GO" id="GO:0005975">
    <property type="term" value="P:carbohydrate metabolic process"/>
    <property type="evidence" value="ECO:0007669"/>
    <property type="project" value="InterPro"/>
</dbReference>
<sequence>MIELKAGAARLGLLPELGGAVTFWKSGEVCVLEAVSDPNLLAQKGHRVAAYPLVPFSNRVADGHFRFDGAEYRMKPNFAGEPHVIHGNAWQHPWELALLADDSATLQLEWHPPYDRPMDEWPFAYRAQIRFDLREESLAVGMVIENIDQRPQPVGLGLHPYFPRRGGVKVGFSADTVWTNDERHLPALRVPATGEWSFEHMRAITDQAIDNCYAGWDGAAFLRWPDDGLALTITASPTFRHLVLFTPPDRNPDRNFVAIEPVSNMNDALNHAGVMDRGITILAPGERLEGHIHFALTAC</sequence>
<dbReference type="InterPro" id="IPR008183">
    <property type="entry name" value="Aldose_1/G6P_1-epimerase"/>
</dbReference>
<dbReference type="Pfam" id="PF01263">
    <property type="entry name" value="Aldose_epim"/>
    <property type="match status" value="1"/>
</dbReference>
<dbReference type="SUPFAM" id="SSF74650">
    <property type="entry name" value="Galactose mutarotase-like"/>
    <property type="match status" value="1"/>
</dbReference>
<evidence type="ECO:0000313" key="3">
    <source>
        <dbReference type="Proteomes" id="UP000254958"/>
    </source>
</evidence>
<dbReference type="EMBL" id="JABEQI010000003">
    <property type="protein sequence ID" value="MBB2186066.1"/>
    <property type="molecule type" value="Genomic_DNA"/>
</dbReference>
<dbReference type="Proteomes" id="UP000562982">
    <property type="component" value="Unassembled WGS sequence"/>
</dbReference>
<dbReference type="InterPro" id="IPR011013">
    <property type="entry name" value="Gal_mutarotase_sf_dom"/>
</dbReference>